<accession>A0A4S8L039</accession>
<sequence>MAGLPFTVDNTLGALLVGFAASCVLFGVVGVQVFSYFRRYPQDKSIYKGMVILIGACELLDQILTGHVVYFYLITNFFNPAALLIGKVSWSIILQQTAGATVGSIVTLCYSIRVWRFSNRNLFITATLVGLSLGHLATSIVFTVQAFHLPTLPAVANLRGIGTIALGLGAATDILTAASLCYFLGKLRTGHKNSDTLVDTLMRYAVSTGVVTSAVSITTLVLFNVQPHNLIFIGVFFVLSKFYAISFMATLNTRRSIRGRGTDRNQTSDAGATRTTGLQFNSRIPETPTNITGSMGVWVASEASAQESSRQEHIDLQYVPRFKEPYSTEVDDYYYQPRAI</sequence>
<feature type="domain" description="DUF6534" evidence="2">
    <location>
        <begin position="170"/>
        <end position="256"/>
    </location>
</feature>
<reference evidence="3 4" key="1">
    <citation type="journal article" date="2019" name="Nat. Ecol. Evol.">
        <title>Megaphylogeny resolves global patterns of mushroom evolution.</title>
        <authorList>
            <person name="Varga T."/>
            <person name="Krizsan K."/>
            <person name="Foldi C."/>
            <person name="Dima B."/>
            <person name="Sanchez-Garcia M."/>
            <person name="Sanchez-Ramirez S."/>
            <person name="Szollosi G.J."/>
            <person name="Szarkandi J.G."/>
            <person name="Papp V."/>
            <person name="Albert L."/>
            <person name="Andreopoulos W."/>
            <person name="Angelini C."/>
            <person name="Antonin V."/>
            <person name="Barry K.W."/>
            <person name="Bougher N.L."/>
            <person name="Buchanan P."/>
            <person name="Buyck B."/>
            <person name="Bense V."/>
            <person name="Catcheside P."/>
            <person name="Chovatia M."/>
            <person name="Cooper J."/>
            <person name="Damon W."/>
            <person name="Desjardin D."/>
            <person name="Finy P."/>
            <person name="Geml J."/>
            <person name="Haridas S."/>
            <person name="Hughes K."/>
            <person name="Justo A."/>
            <person name="Karasinski D."/>
            <person name="Kautmanova I."/>
            <person name="Kiss B."/>
            <person name="Kocsube S."/>
            <person name="Kotiranta H."/>
            <person name="LaButti K.M."/>
            <person name="Lechner B.E."/>
            <person name="Liimatainen K."/>
            <person name="Lipzen A."/>
            <person name="Lukacs Z."/>
            <person name="Mihaltcheva S."/>
            <person name="Morgado L.N."/>
            <person name="Niskanen T."/>
            <person name="Noordeloos M.E."/>
            <person name="Ohm R.A."/>
            <person name="Ortiz-Santana B."/>
            <person name="Ovrebo C."/>
            <person name="Racz N."/>
            <person name="Riley R."/>
            <person name="Savchenko A."/>
            <person name="Shiryaev A."/>
            <person name="Soop K."/>
            <person name="Spirin V."/>
            <person name="Szebenyi C."/>
            <person name="Tomsovsky M."/>
            <person name="Tulloss R.E."/>
            <person name="Uehling J."/>
            <person name="Grigoriev I.V."/>
            <person name="Vagvolgyi C."/>
            <person name="Papp T."/>
            <person name="Martin F.M."/>
            <person name="Miettinen O."/>
            <person name="Hibbett D.S."/>
            <person name="Nagy L.G."/>
        </authorList>
    </citation>
    <scope>NUCLEOTIDE SEQUENCE [LARGE SCALE GENOMIC DNA]</scope>
    <source>
        <strain evidence="3 4">CBS 962.96</strain>
    </source>
</reference>
<feature type="transmembrane region" description="Helical" evidence="1">
    <location>
        <begin position="164"/>
        <end position="184"/>
    </location>
</feature>
<organism evidence="3 4">
    <name type="scientific">Dendrothele bispora (strain CBS 962.96)</name>
    <dbReference type="NCBI Taxonomy" id="1314807"/>
    <lineage>
        <taxon>Eukaryota</taxon>
        <taxon>Fungi</taxon>
        <taxon>Dikarya</taxon>
        <taxon>Basidiomycota</taxon>
        <taxon>Agaricomycotina</taxon>
        <taxon>Agaricomycetes</taxon>
        <taxon>Agaricomycetidae</taxon>
        <taxon>Agaricales</taxon>
        <taxon>Agaricales incertae sedis</taxon>
        <taxon>Dendrothele</taxon>
    </lineage>
</organism>
<dbReference type="OrthoDB" id="3190888at2759"/>
<feature type="transmembrane region" description="Helical" evidence="1">
    <location>
        <begin position="204"/>
        <end position="225"/>
    </location>
</feature>
<proteinExistence type="predicted"/>
<keyword evidence="1" id="KW-0812">Transmembrane</keyword>
<dbReference type="AlphaFoldDB" id="A0A4S8L039"/>
<keyword evidence="1" id="KW-1133">Transmembrane helix</keyword>
<name>A0A4S8L039_DENBC</name>
<evidence type="ECO:0000256" key="1">
    <source>
        <dbReference type="SAM" id="Phobius"/>
    </source>
</evidence>
<feature type="transmembrane region" description="Helical" evidence="1">
    <location>
        <begin position="92"/>
        <end position="110"/>
    </location>
</feature>
<evidence type="ECO:0000259" key="2">
    <source>
        <dbReference type="Pfam" id="PF20152"/>
    </source>
</evidence>
<feature type="transmembrane region" description="Helical" evidence="1">
    <location>
        <begin position="12"/>
        <end position="37"/>
    </location>
</feature>
<dbReference type="Pfam" id="PF20152">
    <property type="entry name" value="DUF6534"/>
    <property type="match status" value="1"/>
</dbReference>
<dbReference type="PANTHER" id="PTHR40465">
    <property type="entry name" value="CHROMOSOME 1, WHOLE GENOME SHOTGUN SEQUENCE"/>
    <property type="match status" value="1"/>
</dbReference>
<protein>
    <recommendedName>
        <fullName evidence="2">DUF6534 domain-containing protein</fullName>
    </recommendedName>
</protein>
<dbReference type="InterPro" id="IPR045339">
    <property type="entry name" value="DUF6534"/>
</dbReference>
<feature type="transmembrane region" description="Helical" evidence="1">
    <location>
        <begin position="49"/>
        <end position="72"/>
    </location>
</feature>
<gene>
    <name evidence="3" type="ORF">K435DRAFT_735312</name>
</gene>
<evidence type="ECO:0000313" key="4">
    <source>
        <dbReference type="Proteomes" id="UP000297245"/>
    </source>
</evidence>
<keyword evidence="1" id="KW-0472">Membrane</keyword>
<feature type="transmembrane region" description="Helical" evidence="1">
    <location>
        <begin position="231"/>
        <end position="251"/>
    </location>
</feature>
<feature type="transmembrane region" description="Helical" evidence="1">
    <location>
        <begin position="122"/>
        <end position="144"/>
    </location>
</feature>
<dbReference type="Proteomes" id="UP000297245">
    <property type="component" value="Unassembled WGS sequence"/>
</dbReference>
<evidence type="ECO:0000313" key="3">
    <source>
        <dbReference type="EMBL" id="THU81732.1"/>
    </source>
</evidence>
<dbReference type="EMBL" id="ML179784">
    <property type="protein sequence ID" value="THU81732.1"/>
    <property type="molecule type" value="Genomic_DNA"/>
</dbReference>
<dbReference type="PANTHER" id="PTHR40465:SF1">
    <property type="entry name" value="DUF6534 DOMAIN-CONTAINING PROTEIN"/>
    <property type="match status" value="1"/>
</dbReference>
<keyword evidence="4" id="KW-1185">Reference proteome</keyword>